<comment type="catalytic activity">
    <reaction evidence="4">
        <text>GTP + H2O = GDP + phosphate + H(+)</text>
        <dbReference type="Rhea" id="RHEA:19669"/>
        <dbReference type="ChEBI" id="CHEBI:15377"/>
        <dbReference type="ChEBI" id="CHEBI:15378"/>
        <dbReference type="ChEBI" id="CHEBI:37565"/>
        <dbReference type="ChEBI" id="CHEBI:43474"/>
        <dbReference type="ChEBI" id="CHEBI:58189"/>
        <dbReference type="EC" id="3.6.5.2"/>
    </reaction>
</comment>
<dbReference type="Proteomes" id="UP001249851">
    <property type="component" value="Unassembled WGS sequence"/>
</dbReference>
<keyword evidence="3" id="KW-0378">Hydrolase</keyword>
<dbReference type="PANTHER" id="PTHR45704">
    <property type="entry name" value="RAS-LIKE FAMILY MEMBER 11"/>
    <property type="match status" value="1"/>
</dbReference>
<dbReference type="EMBL" id="JARQWQ010000004">
    <property type="protein sequence ID" value="KAK2572467.1"/>
    <property type="molecule type" value="Genomic_DNA"/>
</dbReference>
<dbReference type="Pfam" id="PF00071">
    <property type="entry name" value="Ras"/>
    <property type="match status" value="1"/>
</dbReference>
<reference evidence="5" key="2">
    <citation type="journal article" date="2023" name="Science">
        <title>Genomic signatures of disease resistance in endangered staghorn corals.</title>
        <authorList>
            <person name="Vollmer S.V."/>
            <person name="Selwyn J.D."/>
            <person name="Despard B.A."/>
            <person name="Roesel C.L."/>
        </authorList>
    </citation>
    <scope>NUCLEOTIDE SEQUENCE</scope>
    <source>
        <strain evidence="5">K2</strain>
    </source>
</reference>
<keyword evidence="6" id="KW-1185">Reference proteome</keyword>
<dbReference type="NCBIfam" id="TIGR00231">
    <property type="entry name" value="small_GTP"/>
    <property type="match status" value="1"/>
</dbReference>
<dbReference type="GO" id="GO:0005525">
    <property type="term" value="F:GTP binding"/>
    <property type="evidence" value="ECO:0007669"/>
    <property type="project" value="InterPro"/>
</dbReference>
<dbReference type="PRINTS" id="PR00449">
    <property type="entry name" value="RASTRNSFRMNG"/>
</dbReference>
<evidence type="ECO:0000313" key="5">
    <source>
        <dbReference type="EMBL" id="KAK2572467.1"/>
    </source>
</evidence>
<name>A0AAD9R3H5_ACRCE</name>
<dbReference type="InterPro" id="IPR051065">
    <property type="entry name" value="Ras-related_GTPase"/>
</dbReference>
<dbReference type="GO" id="GO:0003925">
    <property type="term" value="F:G protein activity"/>
    <property type="evidence" value="ECO:0007669"/>
    <property type="project" value="UniProtKB-EC"/>
</dbReference>
<dbReference type="SMART" id="SM00175">
    <property type="entry name" value="RAB"/>
    <property type="match status" value="1"/>
</dbReference>
<dbReference type="InterPro" id="IPR027417">
    <property type="entry name" value="P-loop_NTPase"/>
</dbReference>
<evidence type="ECO:0000313" key="6">
    <source>
        <dbReference type="Proteomes" id="UP001249851"/>
    </source>
</evidence>
<proteinExistence type="inferred from homology"/>
<dbReference type="PROSITE" id="PS51421">
    <property type="entry name" value="RAS"/>
    <property type="match status" value="1"/>
</dbReference>
<accession>A0AAD9R3H5</accession>
<reference evidence="5" key="1">
    <citation type="journal article" date="2023" name="G3 (Bethesda)">
        <title>Whole genome assembly and annotation of the endangered Caribbean coral Acropora cervicornis.</title>
        <authorList>
            <person name="Selwyn J.D."/>
            <person name="Vollmer S.V."/>
        </authorList>
    </citation>
    <scope>NUCLEOTIDE SEQUENCE</scope>
    <source>
        <strain evidence="5">K2</strain>
    </source>
</reference>
<comment type="caution">
    <text evidence="5">The sequence shown here is derived from an EMBL/GenBank/DDBJ whole genome shotgun (WGS) entry which is preliminary data.</text>
</comment>
<evidence type="ECO:0000256" key="4">
    <source>
        <dbReference type="ARBA" id="ARBA00048098"/>
    </source>
</evidence>
<dbReference type="SMART" id="SM00173">
    <property type="entry name" value="RAS"/>
    <property type="match status" value="1"/>
</dbReference>
<dbReference type="SMART" id="SM00174">
    <property type="entry name" value="RHO"/>
    <property type="match status" value="1"/>
</dbReference>
<dbReference type="SUPFAM" id="SSF52540">
    <property type="entry name" value="P-loop containing nucleoside triphosphate hydrolases"/>
    <property type="match status" value="1"/>
</dbReference>
<dbReference type="InterPro" id="IPR001806">
    <property type="entry name" value="Small_GTPase"/>
</dbReference>
<dbReference type="AlphaFoldDB" id="A0AAD9R3H5"/>
<organism evidence="5 6">
    <name type="scientific">Acropora cervicornis</name>
    <name type="common">Staghorn coral</name>
    <dbReference type="NCBI Taxonomy" id="6130"/>
    <lineage>
        <taxon>Eukaryota</taxon>
        <taxon>Metazoa</taxon>
        <taxon>Cnidaria</taxon>
        <taxon>Anthozoa</taxon>
        <taxon>Hexacorallia</taxon>
        <taxon>Scleractinia</taxon>
        <taxon>Astrocoeniina</taxon>
        <taxon>Acroporidae</taxon>
        <taxon>Acropora</taxon>
    </lineage>
</organism>
<dbReference type="EC" id="3.6.5.2" evidence="2"/>
<dbReference type="PROSITE" id="PS51419">
    <property type="entry name" value="RAB"/>
    <property type="match status" value="1"/>
</dbReference>
<protein>
    <recommendedName>
        <fullName evidence="2">small monomeric GTPase</fullName>
        <ecNumber evidence="2">3.6.5.2</ecNumber>
    </recommendedName>
</protein>
<gene>
    <name evidence="5" type="ORF">P5673_002716</name>
</gene>
<dbReference type="Gene3D" id="3.40.50.300">
    <property type="entry name" value="P-loop containing nucleotide triphosphate hydrolases"/>
    <property type="match status" value="1"/>
</dbReference>
<comment type="similarity">
    <text evidence="1">Belongs to the small GTPase superfamily. Ras family.</text>
</comment>
<evidence type="ECO:0000256" key="3">
    <source>
        <dbReference type="ARBA" id="ARBA00022801"/>
    </source>
</evidence>
<sequence>MEATQSIRTASAKNPILIKIVLVGKLGVGKSAMIVRFLTKRFIGEYDQTVGLMYHHCTKIDDVEARVEILESGGKEFIETSDVHAMWGDVYLLVYAIDDRTSFKETFPLCQHVANVRDTDMPLFMLIGNKKDTENDREAQVTTRDGYELAKEMNCSFHELSTKANSEDVEKVFTEAIRKVIRRKLDQRALNEVKQTSHKRIMEIIEKNTCRNRAMSSVKETIDEYCATHSQDLSQDLSRDRSNTYT</sequence>
<evidence type="ECO:0000256" key="2">
    <source>
        <dbReference type="ARBA" id="ARBA00011984"/>
    </source>
</evidence>
<dbReference type="InterPro" id="IPR005225">
    <property type="entry name" value="Small_GTP-bd"/>
</dbReference>
<evidence type="ECO:0000256" key="1">
    <source>
        <dbReference type="ARBA" id="ARBA00008344"/>
    </source>
</evidence>